<accession>A0A3E2HS24</accession>
<sequence>MAPRASKEQVSPAPLDRVPVERRVLQTSAHDYYTPERPYLSSASRASRASRAVAAWTLVGKLVEGLPIAGLGAALDTSQSAAVARSIRKAASPRALPDSDVGETAATGPLAPVVANVWRARDHSIGTPAAWELATFPLSHDGERRCSGDTHTDRYRK</sequence>
<feature type="non-terminal residue" evidence="2">
    <location>
        <position position="157"/>
    </location>
</feature>
<proteinExistence type="predicted"/>
<keyword evidence="3" id="KW-1185">Reference proteome</keyword>
<organism evidence="2 3">
    <name type="scientific">Scytalidium lignicola</name>
    <name type="common">Hyphomycete</name>
    <dbReference type="NCBI Taxonomy" id="5539"/>
    <lineage>
        <taxon>Eukaryota</taxon>
        <taxon>Fungi</taxon>
        <taxon>Dikarya</taxon>
        <taxon>Ascomycota</taxon>
        <taxon>Pezizomycotina</taxon>
        <taxon>Leotiomycetes</taxon>
        <taxon>Leotiomycetes incertae sedis</taxon>
        <taxon>Scytalidium</taxon>
    </lineage>
</organism>
<feature type="region of interest" description="Disordered" evidence="1">
    <location>
        <begin position="1"/>
        <end position="20"/>
    </location>
</feature>
<comment type="caution">
    <text evidence="2">The sequence shown here is derived from an EMBL/GenBank/DDBJ whole genome shotgun (WGS) entry which is preliminary data.</text>
</comment>
<dbReference type="AlphaFoldDB" id="A0A3E2HS24"/>
<evidence type="ECO:0000256" key="1">
    <source>
        <dbReference type="SAM" id="MobiDB-lite"/>
    </source>
</evidence>
<dbReference type="EMBL" id="NCSJ02000002">
    <property type="protein sequence ID" value="RFU36149.1"/>
    <property type="molecule type" value="Genomic_DNA"/>
</dbReference>
<dbReference type="Proteomes" id="UP000258309">
    <property type="component" value="Unassembled WGS sequence"/>
</dbReference>
<reference evidence="2 3" key="1">
    <citation type="submission" date="2018-05" db="EMBL/GenBank/DDBJ databases">
        <title>Draft genome sequence of Scytalidium lignicola DSM 105466, a ubiquitous saprotrophic fungus.</title>
        <authorList>
            <person name="Buettner E."/>
            <person name="Gebauer A.M."/>
            <person name="Hofrichter M."/>
            <person name="Liers C."/>
            <person name="Kellner H."/>
        </authorList>
    </citation>
    <scope>NUCLEOTIDE SEQUENCE [LARGE SCALE GENOMIC DNA]</scope>
    <source>
        <strain evidence="2 3">DSM 105466</strain>
    </source>
</reference>
<name>A0A3E2HS24_SCYLI</name>
<evidence type="ECO:0000313" key="2">
    <source>
        <dbReference type="EMBL" id="RFU36149.1"/>
    </source>
</evidence>
<protein>
    <submittedName>
        <fullName evidence="2">Uncharacterized protein</fullName>
    </submittedName>
</protein>
<evidence type="ECO:0000313" key="3">
    <source>
        <dbReference type="Proteomes" id="UP000258309"/>
    </source>
</evidence>
<gene>
    <name evidence="2" type="ORF">B7463_g233</name>
</gene>
<feature type="non-terminal residue" evidence="2">
    <location>
        <position position="1"/>
    </location>
</feature>